<sequence length="183" mass="19913">MPQVLPGRCFSILINRGRGGLVARSRPRDWRVAGPKPDSTEVPPCMGPLHPKSYVVAKRPPVGVAWKLGEGVPAQASSSSSDRGSKLRGQSLNSPRVASKLDVNITLLNLTILINRLPHLATQSRQRVAQKLRCFLCVSICGISGCAAFTAPQYAVSLKFLNITLGDFFFHVFQIHLQISVSQ</sequence>
<dbReference type="Proteomes" id="UP000499080">
    <property type="component" value="Unassembled WGS sequence"/>
</dbReference>
<keyword evidence="1" id="KW-0812">Transmembrane</keyword>
<evidence type="ECO:0000313" key="3">
    <source>
        <dbReference type="Proteomes" id="UP000499080"/>
    </source>
</evidence>
<evidence type="ECO:0000256" key="1">
    <source>
        <dbReference type="SAM" id="Phobius"/>
    </source>
</evidence>
<evidence type="ECO:0000313" key="2">
    <source>
        <dbReference type="EMBL" id="GBN94810.1"/>
    </source>
</evidence>
<gene>
    <name evidence="2" type="ORF">AVEN_105148_1</name>
</gene>
<feature type="transmembrane region" description="Helical" evidence="1">
    <location>
        <begin position="134"/>
        <end position="155"/>
    </location>
</feature>
<organism evidence="2 3">
    <name type="scientific">Araneus ventricosus</name>
    <name type="common">Orbweaver spider</name>
    <name type="synonym">Epeira ventricosa</name>
    <dbReference type="NCBI Taxonomy" id="182803"/>
    <lineage>
        <taxon>Eukaryota</taxon>
        <taxon>Metazoa</taxon>
        <taxon>Ecdysozoa</taxon>
        <taxon>Arthropoda</taxon>
        <taxon>Chelicerata</taxon>
        <taxon>Arachnida</taxon>
        <taxon>Araneae</taxon>
        <taxon>Araneomorphae</taxon>
        <taxon>Entelegynae</taxon>
        <taxon>Araneoidea</taxon>
        <taxon>Araneidae</taxon>
        <taxon>Araneus</taxon>
    </lineage>
</organism>
<dbReference type="AlphaFoldDB" id="A0A4Y2T4F6"/>
<keyword evidence="3" id="KW-1185">Reference proteome</keyword>
<dbReference type="EMBL" id="BGPR01025696">
    <property type="protein sequence ID" value="GBN94810.1"/>
    <property type="molecule type" value="Genomic_DNA"/>
</dbReference>
<keyword evidence="1" id="KW-0472">Membrane</keyword>
<proteinExistence type="predicted"/>
<protein>
    <submittedName>
        <fullName evidence="2">Uncharacterized protein</fullName>
    </submittedName>
</protein>
<keyword evidence="1" id="KW-1133">Transmembrane helix</keyword>
<accession>A0A4Y2T4F6</accession>
<reference evidence="2 3" key="1">
    <citation type="journal article" date="2019" name="Sci. Rep.">
        <title>Orb-weaving spider Araneus ventricosus genome elucidates the spidroin gene catalogue.</title>
        <authorList>
            <person name="Kono N."/>
            <person name="Nakamura H."/>
            <person name="Ohtoshi R."/>
            <person name="Moran D.A.P."/>
            <person name="Shinohara A."/>
            <person name="Yoshida Y."/>
            <person name="Fujiwara M."/>
            <person name="Mori M."/>
            <person name="Tomita M."/>
            <person name="Arakawa K."/>
        </authorList>
    </citation>
    <scope>NUCLEOTIDE SEQUENCE [LARGE SCALE GENOMIC DNA]</scope>
</reference>
<name>A0A4Y2T4F6_ARAVE</name>
<comment type="caution">
    <text evidence="2">The sequence shown here is derived from an EMBL/GenBank/DDBJ whole genome shotgun (WGS) entry which is preliminary data.</text>
</comment>